<evidence type="ECO:0000313" key="2">
    <source>
        <dbReference type="Proteomes" id="UP000737113"/>
    </source>
</evidence>
<dbReference type="EMBL" id="JAAXYH010000006">
    <property type="protein sequence ID" value="NMH65474.1"/>
    <property type="molecule type" value="Genomic_DNA"/>
</dbReference>
<comment type="caution">
    <text evidence="1">The sequence shown here is derived from an EMBL/GenBank/DDBJ whole genome shotgun (WGS) entry which is preliminary data.</text>
</comment>
<evidence type="ECO:0000313" key="1">
    <source>
        <dbReference type="EMBL" id="NMH65474.1"/>
    </source>
</evidence>
<sequence>MSNLTGFLSELGQDARLMRGYKQNPVAVMSAYGVKDEEAVAVMAGDKSKLQSLAGGDEGQSWLVVYHGNDK</sequence>
<gene>
    <name evidence="1" type="ORF">HC757_09855</name>
</gene>
<accession>A0A972G1I5</accession>
<dbReference type="Proteomes" id="UP000737113">
    <property type="component" value="Unassembled WGS sequence"/>
</dbReference>
<name>A0A972G1I5_9GAMM</name>
<protein>
    <recommendedName>
        <fullName evidence="3">Extradiol ring-cleavage dioxygenase LigAB LigA subunit domain-containing protein</fullName>
    </recommendedName>
</protein>
<proteinExistence type="predicted"/>
<reference evidence="1" key="1">
    <citation type="submission" date="2020-04" db="EMBL/GenBank/DDBJ databases">
        <title>Description of Shewanella salipaludis sp. nov., isolated from a salt marsh.</title>
        <authorList>
            <person name="Park S."/>
            <person name="Yoon J.-H."/>
        </authorList>
    </citation>
    <scope>NUCLEOTIDE SEQUENCE</scope>
    <source>
        <strain evidence="1">SHSM-M6</strain>
    </source>
</reference>
<organism evidence="1 2">
    <name type="scientific">Shewanella salipaludis</name>
    <dbReference type="NCBI Taxonomy" id="2723052"/>
    <lineage>
        <taxon>Bacteria</taxon>
        <taxon>Pseudomonadati</taxon>
        <taxon>Pseudomonadota</taxon>
        <taxon>Gammaproteobacteria</taxon>
        <taxon>Alteromonadales</taxon>
        <taxon>Shewanellaceae</taxon>
        <taxon>Shewanella</taxon>
    </lineage>
</organism>
<dbReference type="RefSeq" id="WP_169564180.1">
    <property type="nucleotide sequence ID" value="NZ_JAAXYH010000006.1"/>
</dbReference>
<dbReference type="AlphaFoldDB" id="A0A972G1I5"/>
<keyword evidence="2" id="KW-1185">Reference proteome</keyword>
<evidence type="ECO:0008006" key="3">
    <source>
        <dbReference type="Google" id="ProtNLM"/>
    </source>
</evidence>